<protein>
    <recommendedName>
        <fullName evidence="1">Transposable element P transposase-like RNase H C-terminal domain-containing protein</fullName>
    </recommendedName>
</protein>
<evidence type="ECO:0000313" key="2">
    <source>
        <dbReference type="EMBL" id="EZA62621.1"/>
    </source>
</evidence>
<reference evidence="2 3" key="1">
    <citation type="journal article" date="2014" name="Curr. Biol.">
        <title>The genome of the clonal raider ant Cerapachys biroi.</title>
        <authorList>
            <person name="Oxley P.R."/>
            <person name="Ji L."/>
            <person name="Fetter-Pruneda I."/>
            <person name="McKenzie S.K."/>
            <person name="Li C."/>
            <person name="Hu H."/>
            <person name="Zhang G."/>
            <person name="Kronauer D.J."/>
        </authorList>
    </citation>
    <scope>NUCLEOTIDE SEQUENCE [LARGE SCALE GENOMIC DNA]</scope>
</reference>
<proteinExistence type="predicted"/>
<evidence type="ECO:0000259" key="1">
    <source>
        <dbReference type="Pfam" id="PF21789"/>
    </source>
</evidence>
<feature type="domain" description="Transposable element P transposase-like RNase H C-terminal" evidence="1">
    <location>
        <begin position="83"/>
        <end position="107"/>
    </location>
</feature>
<accession>A0A026X3R7</accession>
<dbReference type="InterPro" id="IPR048367">
    <property type="entry name" value="TNP-like_RNaseH_C"/>
</dbReference>
<dbReference type="Proteomes" id="UP000053097">
    <property type="component" value="Unassembled WGS sequence"/>
</dbReference>
<evidence type="ECO:0000313" key="3">
    <source>
        <dbReference type="Proteomes" id="UP000053097"/>
    </source>
</evidence>
<name>A0A026X3R7_OOCBI</name>
<dbReference type="EMBL" id="KK107019">
    <property type="protein sequence ID" value="EZA62621.1"/>
    <property type="molecule type" value="Genomic_DNA"/>
</dbReference>
<keyword evidence="3" id="KW-1185">Reference proteome</keyword>
<dbReference type="OrthoDB" id="6613714at2759"/>
<gene>
    <name evidence="2" type="ORF">X777_07435</name>
</gene>
<dbReference type="Pfam" id="PF21789">
    <property type="entry name" value="TNP-like_RNaseH_C"/>
    <property type="match status" value="1"/>
</dbReference>
<organism evidence="2 3">
    <name type="scientific">Ooceraea biroi</name>
    <name type="common">Clonal raider ant</name>
    <name type="synonym">Cerapachys biroi</name>
    <dbReference type="NCBI Taxonomy" id="2015173"/>
    <lineage>
        <taxon>Eukaryota</taxon>
        <taxon>Metazoa</taxon>
        <taxon>Ecdysozoa</taxon>
        <taxon>Arthropoda</taxon>
        <taxon>Hexapoda</taxon>
        <taxon>Insecta</taxon>
        <taxon>Pterygota</taxon>
        <taxon>Neoptera</taxon>
        <taxon>Endopterygota</taxon>
        <taxon>Hymenoptera</taxon>
        <taxon>Apocrita</taxon>
        <taxon>Aculeata</taxon>
        <taxon>Formicoidea</taxon>
        <taxon>Formicidae</taxon>
        <taxon>Dorylinae</taxon>
        <taxon>Ooceraea</taxon>
    </lineage>
</organism>
<feature type="non-terminal residue" evidence="2">
    <location>
        <position position="1"/>
    </location>
</feature>
<sequence>ILEESLNKLNTWEQHVQNGDISEKKFLTRQTADGLRVTIKSTLDIVNYLTLDAGFDSVLTGRLNQDSLEVFLNPLKPNEQIRFFGSIRQAAGSNDHPGITTFLQSYKILSTLSMLKPPRYGNCSVIEDSKPLISISDIKQLYQKSNKKSLMKLKKKLNHAIDNNEWTFQDYMTEHDYYRPEVTDCIVYYIIQRDIYITIYLNT</sequence>
<dbReference type="AlphaFoldDB" id="A0A026X3R7"/>